<sequence>MSNYSQYLSQIQCCKSKGGPSGPRGMQGPQGPTGPPPTITALGDTGATGLVWYDPGASAWHYANKTFIINHPLESNKYLVHACLEGPESGVYYRGKGEITNNYNTTIMLPDYLENLATDFTIQITHIYDGNTKTYSASEIINNVFSVYGENGKFYWIVHGKRGDIAIEPLKSETSVKGSGPYLWM</sequence>
<name>A0A6C0ETY5_9ZZZZ</name>
<reference evidence="2" key="1">
    <citation type="journal article" date="2020" name="Nature">
        <title>Giant virus diversity and host interactions through global metagenomics.</title>
        <authorList>
            <person name="Schulz F."/>
            <person name="Roux S."/>
            <person name="Paez-Espino D."/>
            <person name="Jungbluth S."/>
            <person name="Walsh D.A."/>
            <person name="Denef V.J."/>
            <person name="McMahon K.D."/>
            <person name="Konstantinidis K.T."/>
            <person name="Eloe-Fadrosh E.A."/>
            <person name="Kyrpides N.C."/>
            <person name="Woyke T."/>
        </authorList>
    </citation>
    <scope>NUCLEOTIDE SEQUENCE</scope>
    <source>
        <strain evidence="2">GVMAG-M-3300009161-30</strain>
    </source>
</reference>
<organism evidence="2">
    <name type="scientific">viral metagenome</name>
    <dbReference type="NCBI Taxonomy" id="1070528"/>
    <lineage>
        <taxon>unclassified sequences</taxon>
        <taxon>metagenomes</taxon>
        <taxon>organismal metagenomes</taxon>
    </lineage>
</organism>
<evidence type="ECO:0000256" key="1">
    <source>
        <dbReference type="SAM" id="MobiDB-lite"/>
    </source>
</evidence>
<feature type="region of interest" description="Disordered" evidence="1">
    <location>
        <begin position="17"/>
        <end position="38"/>
    </location>
</feature>
<protein>
    <submittedName>
        <fullName evidence="2">Uncharacterized protein</fullName>
    </submittedName>
</protein>
<accession>A0A6C0ETY5</accession>
<dbReference type="EMBL" id="MN738944">
    <property type="protein sequence ID" value="QHT32517.1"/>
    <property type="molecule type" value="Genomic_DNA"/>
</dbReference>
<evidence type="ECO:0000313" key="2">
    <source>
        <dbReference type="EMBL" id="QHT32517.1"/>
    </source>
</evidence>
<dbReference type="AlphaFoldDB" id="A0A6C0ETY5"/>
<proteinExistence type="predicted"/>